<comment type="similarity">
    <text evidence="10">In the C-terminal section; belongs to the DAO family.</text>
</comment>
<dbReference type="Pfam" id="PF05430">
    <property type="entry name" value="Methyltransf_30"/>
    <property type="match status" value="1"/>
</dbReference>
<evidence type="ECO:0000256" key="5">
    <source>
        <dbReference type="ARBA" id="ARBA00022691"/>
    </source>
</evidence>
<dbReference type="EMBL" id="FOOU01000002">
    <property type="protein sequence ID" value="SFF96289.1"/>
    <property type="molecule type" value="Genomic_DNA"/>
</dbReference>
<feature type="domain" description="MnmC-like methyltransferase" evidence="12">
    <location>
        <begin position="111"/>
        <end position="231"/>
    </location>
</feature>
<evidence type="ECO:0000256" key="10">
    <source>
        <dbReference type="HAMAP-Rule" id="MF_01102"/>
    </source>
</evidence>
<dbReference type="GO" id="GO:0005737">
    <property type="term" value="C:cytoplasm"/>
    <property type="evidence" value="ECO:0007669"/>
    <property type="project" value="UniProtKB-SubCell"/>
</dbReference>
<protein>
    <recommendedName>
        <fullName evidence="10">tRNA 5-methylaminomethyl-2-thiouridine biosynthesis bifunctional protein MnmC</fullName>
        <shortName evidence="10">tRNA mnm(5)s(2)U biosynthesis bifunctional protein</shortName>
    </recommendedName>
    <domain>
        <recommendedName>
            <fullName evidence="10">tRNA (mnm(5)s(2)U34)-methyltransferase</fullName>
            <ecNumber evidence="10">2.1.1.61</ecNumber>
        </recommendedName>
    </domain>
    <domain>
        <recommendedName>
            <fullName evidence="10">FAD-dependent cmnm(5)s(2)U34 oxidoreductase</fullName>
            <ecNumber evidence="10">1.5.-.-</ecNumber>
        </recommendedName>
    </domain>
</protein>
<proteinExistence type="inferred from homology"/>
<keyword evidence="4 10" id="KW-0808">Transferase</keyword>
<evidence type="ECO:0000313" key="13">
    <source>
        <dbReference type="EMBL" id="SFF96289.1"/>
    </source>
</evidence>
<name>A0A1I2N087_9GAMM</name>
<keyword evidence="3 10" id="KW-0285">Flavoprotein</keyword>
<dbReference type="GO" id="GO:0016645">
    <property type="term" value="F:oxidoreductase activity, acting on the CH-NH group of donors"/>
    <property type="evidence" value="ECO:0007669"/>
    <property type="project" value="InterPro"/>
</dbReference>
<dbReference type="Pfam" id="PF01266">
    <property type="entry name" value="DAO"/>
    <property type="match status" value="1"/>
</dbReference>
<reference evidence="14" key="1">
    <citation type="submission" date="2016-10" db="EMBL/GenBank/DDBJ databases">
        <authorList>
            <person name="Varghese N."/>
            <person name="Submissions S."/>
        </authorList>
    </citation>
    <scope>NUCLEOTIDE SEQUENCE [LARGE SCALE GENOMIC DNA]</scope>
    <source>
        <strain evidence="14">CGMCC 1.10971</strain>
    </source>
</reference>
<dbReference type="OrthoDB" id="9786494at2"/>
<dbReference type="GO" id="GO:0050660">
    <property type="term" value="F:flavin adenine dinucleotide binding"/>
    <property type="evidence" value="ECO:0007669"/>
    <property type="project" value="UniProtKB-UniRule"/>
</dbReference>
<sequence length="670" mass="73229">MQPYNAQLIWTKGVPLSESFGDFYSSCVDAIAESRYVFIDGNQITQRAALHPTTRLTIAESGFGTGTNLLCTLTLLNELSSTSHYGLHFISTELYPVSYNDLQNVLSKQPQFGHFANQLLSQYPPVIKGMHRFIFDQGRFYLTLCIGDTTESLARINTPVDAWYLDGFSPAKNPDMWSAQLFQQMARLSKPNTTLATYAAASFVRKGLIEQGFTIKKRPGFGKKRDMLIGQFQADTPTVTTSHAPWFAPSAISEPELTKAKTAIVIGAGLAGCATAEALARRGIKVQLIDQQDSICTEASGNRQGALYAKLPTLPTLGGEMHLCGLEYTLRLLNIYGCLDNQTASQCGVLQLATSVKEADRQQAITSGGYYSREVVSLVSAEEATNIAGTKIDHQALHFPRAGWVYPKGFCEALIKHVNIKLTLSTSITSLTQTTAKQWCVTDQNNQQHNADIVVVASASHAKKFDHLNHLPIKPIRGQVSSVKAPSAKVSSPKASDTPQLKTVVCGAGYISPSLDGFYSFGATFDLHDQSPELREADHKSNLTMLSNAVPDFASTLPPIDEWQGKVGYRCSTPDYLPIAGPAPIFNEYIKRYAKLRKDKNWKFDNQPAPLHTGLYVNVGHGSKGLITAPLAAEHLASSICGEPSPLPQDISYALHPARFIIKSLIRRKG</sequence>
<comment type="cofactor">
    <cofactor evidence="10">
        <name>FAD</name>
        <dbReference type="ChEBI" id="CHEBI:57692"/>
    </cofactor>
</comment>
<keyword evidence="6 10" id="KW-0819">tRNA processing</keyword>
<dbReference type="GO" id="GO:0004808">
    <property type="term" value="F:tRNA (5-methylaminomethyl-2-thiouridylate)(34)-methyltransferase activity"/>
    <property type="evidence" value="ECO:0007669"/>
    <property type="project" value="UniProtKB-EC"/>
</dbReference>
<dbReference type="InterPro" id="IPR029063">
    <property type="entry name" value="SAM-dependent_MTases_sf"/>
</dbReference>
<keyword evidence="14" id="KW-1185">Reference proteome</keyword>
<dbReference type="Gene3D" id="3.30.9.10">
    <property type="entry name" value="D-Amino Acid Oxidase, subunit A, domain 2"/>
    <property type="match status" value="1"/>
</dbReference>
<dbReference type="HAMAP" id="MF_01102">
    <property type="entry name" value="MnmC"/>
    <property type="match status" value="1"/>
</dbReference>
<dbReference type="STRING" id="1045558.SAMN05216175_102166"/>
<dbReference type="InterPro" id="IPR023032">
    <property type="entry name" value="tRNA_MAMT_biosynth_bifunc_MnmC"/>
</dbReference>
<evidence type="ECO:0000256" key="7">
    <source>
        <dbReference type="ARBA" id="ARBA00022827"/>
    </source>
</evidence>
<feature type="region of interest" description="tRNA (mnm(5)s(2)U34)-methyltransferase" evidence="10">
    <location>
        <begin position="1"/>
        <end position="233"/>
    </location>
</feature>
<dbReference type="InterPro" id="IPR017610">
    <property type="entry name" value="tRNA_S-uridine_synth_MnmC_C"/>
</dbReference>
<keyword evidence="9 10" id="KW-0511">Multifunctional enzyme</keyword>
<feature type="region of interest" description="FAD-dependent cmnm(5)s(2)U34 oxidoreductase" evidence="10">
    <location>
        <begin position="266"/>
        <end position="670"/>
    </location>
</feature>
<dbReference type="NCBIfam" id="NF002481">
    <property type="entry name" value="PRK01747.1-2"/>
    <property type="match status" value="1"/>
</dbReference>
<keyword evidence="1 10" id="KW-0963">Cytoplasm</keyword>
<dbReference type="NCBIfam" id="TIGR03197">
    <property type="entry name" value="MnmC_Cterm"/>
    <property type="match status" value="1"/>
</dbReference>
<dbReference type="GO" id="GO:0032259">
    <property type="term" value="P:methylation"/>
    <property type="evidence" value="ECO:0007669"/>
    <property type="project" value="UniProtKB-KW"/>
</dbReference>
<dbReference type="EC" id="2.1.1.61" evidence="10"/>
<dbReference type="EC" id="1.5.-.-" evidence="10"/>
<dbReference type="AlphaFoldDB" id="A0A1I2N087"/>
<keyword evidence="7 10" id="KW-0274">FAD</keyword>
<dbReference type="SUPFAM" id="SSF54373">
    <property type="entry name" value="FAD-linked reductases, C-terminal domain"/>
    <property type="match status" value="1"/>
</dbReference>
<evidence type="ECO:0000256" key="6">
    <source>
        <dbReference type="ARBA" id="ARBA00022694"/>
    </source>
</evidence>
<dbReference type="PANTHER" id="PTHR13847">
    <property type="entry name" value="SARCOSINE DEHYDROGENASE-RELATED"/>
    <property type="match status" value="1"/>
</dbReference>
<evidence type="ECO:0000256" key="1">
    <source>
        <dbReference type="ARBA" id="ARBA00022490"/>
    </source>
</evidence>
<dbReference type="RefSeq" id="WP_143083724.1">
    <property type="nucleotide sequence ID" value="NZ_FOOU01000002.1"/>
</dbReference>
<comment type="catalytic activity">
    <reaction evidence="10">
        <text>5-aminomethyl-2-thiouridine(34) in tRNA + S-adenosyl-L-methionine = 5-methylaminomethyl-2-thiouridine(34) in tRNA + S-adenosyl-L-homocysteine + H(+)</text>
        <dbReference type="Rhea" id="RHEA:19569"/>
        <dbReference type="Rhea" id="RHEA-COMP:10195"/>
        <dbReference type="Rhea" id="RHEA-COMP:10197"/>
        <dbReference type="ChEBI" id="CHEBI:15378"/>
        <dbReference type="ChEBI" id="CHEBI:57856"/>
        <dbReference type="ChEBI" id="CHEBI:59789"/>
        <dbReference type="ChEBI" id="CHEBI:74454"/>
        <dbReference type="ChEBI" id="CHEBI:74455"/>
        <dbReference type="EC" id="2.1.1.61"/>
    </reaction>
</comment>
<evidence type="ECO:0000256" key="9">
    <source>
        <dbReference type="ARBA" id="ARBA00023268"/>
    </source>
</evidence>
<organism evidence="13 14">
    <name type="scientific">Neptunomonas qingdaonensis</name>
    <dbReference type="NCBI Taxonomy" id="1045558"/>
    <lineage>
        <taxon>Bacteria</taxon>
        <taxon>Pseudomonadati</taxon>
        <taxon>Pseudomonadota</taxon>
        <taxon>Gammaproteobacteria</taxon>
        <taxon>Oceanospirillales</taxon>
        <taxon>Oceanospirillaceae</taxon>
        <taxon>Neptunomonas</taxon>
    </lineage>
</organism>
<dbReference type="PANTHER" id="PTHR13847:SF283">
    <property type="entry name" value="TRNA 5-METHYLAMINOMETHYL-2-THIOURIDINE BIOSYNTHESIS BIFUNCTIONAL PROTEIN MNMC"/>
    <property type="match status" value="1"/>
</dbReference>
<keyword evidence="5 10" id="KW-0949">S-adenosyl-L-methionine</keyword>
<gene>
    <name evidence="10" type="primary">mnmC</name>
    <name evidence="13" type="ORF">SAMN05216175_102166</name>
</gene>
<comment type="function">
    <text evidence="10">Catalyzes the last two steps in the biosynthesis of 5-methylaminomethyl-2-thiouridine (mnm(5)s(2)U) at the wobble position (U34) in tRNA. Catalyzes the FAD-dependent demodification of cmnm(5)s(2)U34 to nm(5)s(2)U34, followed by the transfer of a methyl group from S-adenosyl-L-methionine to nm(5)s(2)U34, to form mnm(5)s(2)U34.</text>
</comment>
<evidence type="ECO:0000313" key="14">
    <source>
        <dbReference type="Proteomes" id="UP000198623"/>
    </source>
</evidence>
<evidence type="ECO:0000256" key="2">
    <source>
        <dbReference type="ARBA" id="ARBA00022603"/>
    </source>
</evidence>
<evidence type="ECO:0000259" key="12">
    <source>
        <dbReference type="Pfam" id="PF05430"/>
    </source>
</evidence>
<keyword evidence="8 10" id="KW-0560">Oxidoreductase</keyword>
<dbReference type="NCBIfam" id="NF033855">
    <property type="entry name" value="tRNA_MNMC2"/>
    <property type="match status" value="1"/>
</dbReference>
<evidence type="ECO:0000256" key="4">
    <source>
        <dbReference type="ARBA" id="ARBA00022679"/>
    </source>
</evidence>
<comment type="similarity">
    <text evidence="10">In the N-terminal section; belongs to the methyltransferase superfamily. tRNA (mnm(5)s(2)U34)-methyltransferase family.</text>
</comment>
<evidence type="ECO:0000256" key="3">
    <source>
        <dbReference type="ARBA" id="ARBA00022630"/>
    </source>
</evidence>
<accession>A0A1I2N087</accession>
<dbReference type="InterPro" id="IPR047785">
    <property type="entry name" value="tRNA_MNMC2"/>
</dbReference>
<feature type="domain" description="FAD dependent oxidoreductase" evidence="11">
    <location>
        <begin position="264"/>
        <end position="637"/>
    </location>
</feature>
<dbReference type="InterPro" id="IPR008471">
    <property type="entry name" value="MnmC-like_methylTransf"/>
</dbReference>
<dbReference type="Gene3D" id="3.40.50.150">
    <property type="entry name" value="Vaccinia Virus protein VP39"/>
    <property type="match status" value="1"/>
</dbReference>
<evidence type="ECO:0000259" key="11">
    <source>
        <dbReference type="Pfam" id="PF01266"/>
    </source>
</evidence>
<dbReference type="Proteomes" id="UP000198623">
    <property type="component" value="Unassembled WGS sequence"/>
</dbReference>
<keyword evidence="2 10" id="KW-0489">Methyltransferase</keyword>
<comment type="subcellular location">
    <subcellularLocation>
        <location evidence="10">Cytoplasm</location>
    </subcellularLocation>
</comment>
<evidence type="ECO:0000256" key="8">
    <source>
        <dbReference type="ARBA" id="ARBA00023002"/>
    </source>
</evidence>
<dbReference type="Gene3D" id="3.50.50.60">
    <property type="entry name" value="FAD/NAD(P)-binding domain"/>
    <property type="match status" value="1"/>
</dbReference>
<dbReference type="GO" id="GO:0002097">
    <property type="term" value="P:tRNA wobble base modification"/>
    <property type="evidence" value="ECO:0007669"/>
    <property type="project" value="UniProtKB-UniRule"/>
</dbReference>
<dbReference type="SUPFAM" id="SSF51905">
    <property type="entry name" value="FAD/NAD(P)-binding domain"/>
    <property type="match status" value="1"/>
</dbReference>
<dbReference type="InterPro" id="IPR036188">
    <property type="entry name" value="FAD/NAD-bd_sf"/>
</dbReference>
<dbReference type="InterPro" id="IPR006076">
    <property type="entry name" value="FAD-dep_OxRdtase"/>
</dbReference>